<name>A0ACC1QYG9_9HYPO</name>
<evidence type="ECO:0000313" key="2">
    <source>
        <dbReference type="Proteomes" id="UP001148737"/>
    </source>
</evidence>
<dbReference type="Proteomes" id="UP001148737">
    <property type="component" value="Unassembled WGS sequence"/>
</dbReference>
<protein>
    <submittedName>
        <fullName evidence="1">Uncharacterized protein</fullName>
    </submittedName>
</protein>
<organism evidence="1 2">
    <name type="scientific">Lecanicillium saksenae</name>
    <dbReference type="NCBI Taxonomy" id="468837"/>
    <lineage>
        <taxon>Eukaryota</taxon>
        <taxon>Fungi</taxon>
        <taxon>Dikarya</taxon>
        <taxon>Ascomycota</taxon>
        <taxon>Pezizomycotina</taxon>
        <taxon>Sordariomycetes</taxon>
        <taxon>Hypocreomycetidae</taxon>
        <taxon>Hypocreales</taxon>
        <taxon>Cordycipitaceae</taxon>
        <taxon>Lecanicillium</taxon>
    </lineage>
</organism>
<evidence type="ECO:0000313" key="1">
    <source>
        <dbReference type="EMBL" id="KAJ3494209.1"/>
    </source>
</evidence>
<reference evidence="1" key="1">
    <citation type="submission" date="2022-07" db="EMBL/GenBank/DDBJ databases">
        <title>Genome Sequence of Lecanicillium saksenae.</title>
        <authorList>
            <person name="Buettner E."/>
        </authorList>
    </citation>
    <scope>NUCLEOTIDE SEQUENCE</scope>
    <source>
        <strain evidence="1">VT-O1</strain>
    </source>
</reference>
<dbReference type="EMBL" id="JANAKD010000402">
    <property type="protein sequence ID" value="KAJ3494209.1"/>
    <property type="molecule type" value="Genomic_DNA"/>
</dbReference>
<sequence length="593" mass="66587">MLECHAMEQEPPKPGVDGSKPGGMSIDQPHSSRYLGQGSDTQFLNLAANSLGAFSPAEDTERENTESGGGDEVPAPRKPLPTWTRMMPSWDVVETYLDAYFTTVHIAYPFLPRSHFIRKFKDAQCGDCGGNQLTAAWYALFYGVLAIGALHDHLLPQPSSSPSNLHEQYFQQSIHLTDINRLEASAVQVSVLLLQCLYLLAVSRTDKCWITLGIAVRLAQALGLHMDFAGGTRSWSYLLPVSQRIEIRRRVWYSLYVMDRLLALQAGRPPAIADGGFGIPLPSNLDDNKHDWEIDTPFPSSNEPSLGVYFLHVIELSRLSGDVVQRLNEGIKTTNVRLAEARQLEAEFSAWKHKLPRYLRFDLVHVFDKSPHFKRQRNMLAIQYHHLRALLHRQWLRLPTPDPTHTQLWTETEPMEARRYGEICISEAHRTASLFHNLSDPSELIFGFPWWQLVDCVVCAASILIVALNLRRADESGTEGEELREDANACLEVLNAVCERSKGCQHARDTIASLLSRCSAATRTSAEEGQSDAPLLFQAQSAAQYSGTDIYATGEELPFNWMNNVDYSQDQSFIGHVFDPVLWSTQLLHSMGT</sequence>
<gene>
    <name evidence="1" type="ORF">NLG97_g4231</name>
</gene>
<keyword evidence="2" id="KW-1185">Reference proteome</keyword>
<comment type="caution">
    <text evidence="1">The sequence shown here is derived from an EMBL/GenBank/DDBJ whole genome shotgun (WGS) entry which is preliminary data.</text>
</comment>
<accession>A0ACC1QYG9</accession>
<proteinExistence type="predicted"/>